<dbReference type="EMBL" id="LNIX01000001">
    <property type="protein sequence ID" value="OXA61764.1"/>
    <property type="molecule type" value="Genomic_DNA"/>
</dbReference>
<accession>A0A226EXG2</accession>
<evidence type="ECO:0000313" key="3">
    <source>
        <dbReference type="Proteomes" id="UP000198287"/>
    </source>
</evidence>
<feature type="region of interest" description="Disordered" evidence="1">
    <location>
        <begin position="166"/>
        <end position="191"/>
    </location>
</feature>
<dbReference type="Proteomes" id="UP000198287">
    <property type="component" value="Unassembled WGS sequence"/>
</dbReference>
<feature type="compositionally biased region" description="Polar residues" evidence="1">
    <location>
        <begin position="174"/>
        <end position="185"/>
    </location>
</feature>
<sequence length="273" mass="31049">MISMSLFRRFCIVRFRMSEGSGHHKSELLKKQTEQIFHVEEAPSFHAIKTPTSSQKSIPSFDVTSKSSASPNSLLNTRWTNSATHNSQLMRVGKLASELGEESAFSLGLPPIKRKKFPYYPYGLILPKCKPINGVPKKHGKTGKQLVEPWTDALKDFYQTVKALENGSNEKSELQSSPTSTQSVGPNEIQKPRIRKTRTQAESTMKFKMTEIQHLFATEMKELQDTYQKLKIEPDPKAEAALEESWKAKKIQLQKQIDQCIDEILESIKAIYF</sequence>
<reference evidence="2 3" key="1">
    <citation type="submission" date="2015-12" db="EMBL/GenBank/DDBJ databases">
        <title>The genome of Folsomia candida.</title>
        <authorList>
            <person name="Faddeeva A."/>
            <person name="Derks M.F."/>
            <person name="Anvar Y."/>
            <person name="Smit S."/>
            <person name="Van Straalen N."/>
            <person name="Roelofs D."/>
        </authorList>
    </citation>
    <scope>NUCLEOTIDE SEQUENCE [LARGE SCALE GENOMIC DNA]</scope>
    <source>
        <strain evidence="2 3">VU population</strain>
        <tissue evidence="2">Whole body</tissue>
    </source>
</reference>
<feature type="region of interest" description="Disordered" evidence="1">
    <location>
        <begin position="48"/>
        <end position="80"/>
    </location>
</feature>
<organism evidence="2 3">
    <name type="scientific">Folsomia candida</name>
    <name type="common">Springtail</name>
    <dbReference type="NCBI Taxonomy" id="158441"/>
    <lineage>
        <taxon>Eukaryota</taxon>
        <taxon>Metazoa</taxon>
        <taxon>Ecdysozoa</taxon>
        <taxon>Arthropoda</taxon>
        <taxon>Hexapoda</taxon>
        <taxon>Collembola</taxon>
        <taxon>Entomobryomorpha</taxon>
        <taxon>Isotomoidea</taxon>
        <taxon>Isotomidae</taxon>
        <taxon>Proisotominae</taxon>
        <taxon>Folsomia</taxon>
    </lineage>
</organism>
<proteinExistence type="predicted"/>
<evidence type="ECO:0000256" key="1">
    <source>
        <dbReference type="SAM" id="MobiDB-lite"/>
    </source>
</evidence>
<comment type="caution">
    <text evidence="2">The sequence shown here is derived from an EMBL/GenBank/DDBJ whole genome shotgun (WGS) entry which is preliminary data.</text>
</comment>
<feature type="compositionally biased region" description="Polar residues" evidence="1">
    <location>
        <begin position="50"/>
        <end position="80"/>
    </location>
</feature>
<evidence type="ECO:0000313" key="2">
    <source>
        <dbReference type="EMBL" id="OXA61764.1"/>
    </source>
</evidence>
<gene>
    <name evidence="2" type="ORF">Fcan01_02565</name>
</gene>
<keyword evidence="3" id="KW-1185">Reference proteome</keyword>
<dbReference type="AlphaFoldDB" id="A0A226EXG2"/>
<name>A0A226EXG2_FOLCA</name>
<protein>
    <submittedName>
        <fullName evidence="2">Uncharacterized protein</fullName>
    </submittedName>
</protein>